<reference evidence="1 5" key="1">
    <citation type="submission" date="2019-02" db="EMBL/GenBank/DDBJ databases">
        <title>Genome sequencing of Clostridium botulinum clinical isolates.</title>
        <authorList>
            <person name="Brunt J."/>
            <person name="Van Vliet A.H.M."/>
            <person name="Stringer S.C."/>
            <person name="Grant K.A."/>
            <person name="Carter A.C."/>
            <person name="Peck M.W."/>
        </authorList>
    </citation>
    <scope>NUCLEOTIDE SEQUENCE [LARGE SCALE GENOMIC DNA]</scope>
    <source>
        <strain evidence="1 5">H113700579</strain>
    </source>
</reference>
<dbReference type="EMBL" id="SWVK01000005">
    <property type="protein sequence ID" value="NFN34490.1"/>
    <property type="molecule type" value="Genomic_DNA"/>
</dbReference>
<dbReference type="PANTHER" id="PTHR10000:SF55">
    <property type="entry name" value="5-AMINO-6-(5-PHOSPHO-D-RIBITYLAMINO)URACIL PHOSPHATASE YCSE"/>
    <property type="match status" value="1"/>
</dbReference>
<dbReference type="Proteomes" id="UP000476820">
    <property type="component" value="Unassembled WGS sequence"/>
</dbReference>
<dbReference type="InterPro" id="IPR000150">
    <property type="entry name" value="Cof"/>
</dbReference>
<dbReference type="InterPro" id="IPR036412">
    <property type="entry name" value="HAD-like_sf"/>
</dbReference>
<dbReference type="Proteomes" id="UP000473681">
    <property type="component" value="Unassembled WGS sequence"/>
</dbReference>
<dbReference type="GO" id="GO:0000287">
    <property type="term" value="F:magnesium ion binding"/>
    <property type="evidence" value="ECO:0007669"/>
    <property type="project" value="TreeGrafter"/>
</dbReference>
<sequence>MIKLIVSDMDGTLLNSEHKISKENLEAIKRAEEKGVHFAIATGRAYQDVKPFIDECDLECQCILMNGAEYRDENGKILENIYIDKEKTKRILEVLKSGGFSVELYTDKGIYTTDTKEEAYQGMIYRVKSFDPHLSEEEVLENAKVHPHLLNLKYIDDINKFLESEINIAKVIAFYDDVDVIKKLKFDIEKIEGLIVASTFATNVEINNIEAQKGLILSKTIEKMGISKDEVIVLGDSFNDYSLFTEFPKSFAMENAVPEIKEIAKYITDTNDNSGVAKAIYKAINEEI</sequence>
<dbReference type="SUPFAM" id="SSF56784">
    <property type="entry name" value="HAD-like"/>
    <property type="match status" value="1"/>
</dbReference>
<dbReference type="Proteomes" id="UP000486903">
    <property type="component" value="Unassembled WGS sequence"/>
</dbReference>
<keyword evidence="4" id="KW-0378">Hydrolase</keyword>
<accession>A0A0C2SFH8</accession>
<dbReference type="GO" id="GO:0016791">
    <property type="term" value="F:phosphatase activity"/>
    <property type="evidence" value="ECO:0007669"/>
    <property type="project" value="TreeGrafter"/>
</dbReference>
<dbReference type="SFLD" id="SFLDS00003">
    <property type="entry name" value="Haloacid_Dehalogenase"/>
    <property type="match status" value="1"/>
</dbReference>
<evidence type="ECO:0000313" key="1">
    <source>
        <dbReference type="EMBL" id="NFA44289.1"/>
    </source>
</evidence>
<dbReference type="NCBIfam" id="TIGR01484">
    <property type="entry name" value="HAD-SF-IIB"/>
    <property type="match status" value="1"/>
</dbReference>
<dbReference type="CDD" id="cd07516">
    <property type="entry name" value="HAD_Pase"/>
    <property type="match status" value="1"/>
</dbReference>
<dbReference type="Gene3D" id="3.30.1240.10">
    <property type="match status" value="1"/>
</dbReference>
<dbReference type="NCBIfam" id="TIGR00099">
    <property type="entry name" value="Cof-subfamily"/>
    <property type="match status" value="1"/>
</dbReference>
<name>A0A0C2SFH8_CLOBO</name>
<dbReference type="EMBL" id="SWOV01000010">
    <property type="protein sequence ID" value="NFF87371.1"/>
    <property type="molecule type" value="Genomic_DNA"/>
</dbReference>
<evidence type="ECO:0000313" key="8">
    <source>
        <dbReference type="Proteomes" id="UP000486903"/>
    </source>
</evidence>
<evidence type="ECO:0000313" key="5">
    <source>
        <dbReference type="Proteomes" id="UP000472355"/>
    </source>
</evidence>
<dbReference type="Gene3D" id="3.40.50.1000">
    <property type="entry name" value="HAD superfamily/HAD-like"/>
    <property type="match status" value="1"/>
</dbReference>
<evidence type="ECO:0000313" key="4">
    <source>
        <dbReference type="EMBL" id="NFV26012.1"/>
    </source>
</evidence>
<dbReference type="AlphaFoldDB" id="A0A0C2SFH8"/>
<evidence type="ECO:0000313" key="3">
    <source>
        <dbReference type="EMBL" id="NFN34490.1"/>
    </source>
</evidence>
<dbReference type="Proteomes" id="UP000472355">
    <property type="component" value="Unassembled WGS sequence"/>
</dbReference>
<reference evidence="6 7" key="2">
    <citation type="submission" date="2019-04" db="EMBL/GenBank/DDBJ databases">
        <title>Genome sequencing of Clostridium botulinum Groups I-IV and Clostridium butyricum.</title>
        <authorList>
            <person name="Brunt J."/>
            <person name="Van Vliet A.H.M."/>
            <person name="Stringer S.C."/>
            <person name="Carter A.T."/>
            <person name="Peck M.W."/>
        </authorList>
    </citation>
    <scope>NUCLEOTIDE SEQUENCE [LARGE SCALE GENOMIC DNA]</scope>
    <source>
        <strain evidence="2 7">1605</strain>
        <strain evidence="4 8">BL81</strain>
        <strain evidence="3 6">CB-K-33E</strain>
    </source>
</reference>
<dbReference type="SFLD" id="SFLDG01144">
    <property type="entry name" value="C2.B.4:_PGP_Like"/>
    <property type="match status" value="1"/>
</dbReference>
<gene>
    <name evidence="1" type="ORF">EXM65_17420</name>
    <name evidence="2" type="ORF">FC774_05715</name>
    <name evidence="3" type="ORF">FDB51_04955</name>
    <name evidence="4" type="ORF">FDG31_07450</name>
</gene>
<comment type="caution">
    <text evidence="4">The sequence shown here is derived from an EMBL/GenBank/DDBJ whole genome shotgun (WGS) entry which is preliminary data.</text>
</comment>
<dbReference type="InterPro" id="IPR023214">
    <property type="entry name" value="HAD_sf"/>
</dbReference>
<dbReference type="SFLD" id="SFLDG01140">
    <property type="entry name" value="C2.B:_Phosphomannomutase_and_P"/>
    <property type="match status" value="1"/>
</dbReference>
<evidence type="ECO:0000313" key="6">
    <source>
        <dbReference type="Proteomes" id="UP000473681"/>
    </source>
</evidence>
<dbReference type="Pfam" id="PF08282">
    <property type="entry name" value="Hydrolase_3"/>
    <property type="match status" value="1"/>
</dbReference>
<dbReference type="EMBL" id="SGKU01000070">
    <property type="protein sequence ID" value="NFA44289.1"/>
    <property type="molecule type" value="Genomic_DNA"/>
</dbReference>
<organism evidence="4 8">
    <name type="scientific">Clostridium botulinum</name>
    <dbReference type="NCBI Taxonomy" id="1491"/>
    <lineage>
        <taxon>Bacteria</taxon>
        <taxon>Bacillati</taxon>
        <taxon>Bacillota</taxon>
        <taxon>Clostridia</taxon>
        <taxon>Eubacteriales</taxon>
        <taxon>Clostridiaceae</taxon>
        <taxon>Clostridium</taxon>
    </lineage>
</organism>
<dbReference type="GO" id="GO:0005829">
    <property type="term" value="C:cytosol"/>
    <property type="evidence" value="ECO:0007669"/>
    <property type="project" value="TreeGrafter"/>
</dbReference>
<proteinExistence type="predicted"/>
<dbReference type="PANTHER" id="PTHR10000">
    <property type="entry name" value="PHOSPHOSERINE PHOSPHATASE"/>
    <property type="match status" value="1"/>
</dbReference>
<dbReference type="InterPro" id="IPR006379">
    <property type="entry name" value="HAD-SF_hydro_IIB"/>
</dbReference>
<dbReference type="EMBL" id="SXFB01000004">
    <property type="protein sequence ID" value="NFV26012.1"/>
    <property type="molecule type" value="Genomic_DNA"/>
</dbReference>
<dbReference type="RefSeq" id="WP_003374317.1">
    <property type="nucleotide sequence ID" value="NZ_CP010520.1"/>
</dbReference>
<evidence type="ECO:0000313" key="2">
    <source>
        <dbReference type="EMBL" id="NFF87371.1"/>
    </source>
</evidence>
<dbReference type="PROSITE" id="PS01228">
    <property type="entry name" value="COF_1"/>
    <property type="match status" value="1"/>
</dbReference>
<protein>
    <submittedName>
        <fullName evidence="4">Cof-type HAD-IIB family hydrolase</fullName>
    </submittedName>
</protein>
<evidence type="ECO:0000313" key="7">
    <source>
        <dbReference type="Proteomes" id="UP000476820"/>
    </source>
</evidence>
<dbReference type="OrthoDB" id="9781413at2"/>